<dbReference type="AlphaFoldDB" id="A0AAV6QDN9"/>
<dbReference type="Pfam" id="PF00957">
    <property type="entry name" value="Synaptobrevin"/>
    <property type="match status" value="1"/>
</dbReference>
<keyword evidence="5" id="KW-1185">Reference proteome</keyword>
<protein>
    <submittedName>
        <fullName evidence="4">Vesicle-associated membrane protein 5-like</fullName>
    </submittedName>
</protein>
<reference evidence="4 5" key="1">
    <citation type="journal article" date="2021" name="Sci. Rep.">
        <title>Chromosome anchoring in Senegalese sole (Solea senegalensis) reveals sex-associated markers and genome rearrangements in flatfish.</title>
        <authorList>
            <person name="Guerrero-Cozar I."/>
            <person name="Gomez-Garrido J."/>
            <person name="Berbel C."/>
            <person name="Martinez-Blanch J.F."/>
            <person name="Alioto T."/>
            <person name="Claros M.G."/>
            <person name="Gagnaire P.A."/>
            <person name="Manchado M."/>
        </authorList>
    </citation>
    <scope>NUCLEOTIDE SEQUENCE [LARGE SCALE GENOMIC DNA]</scope>
    <source>
        <strain evidence="4">Sse05_10M</strain>
    </source>
</reference>
<dbReference type="Proteomes" id="UP000693946">
    <property type="component" value="Linkage Group LG5"/>
</dbReference>
<evidence type="ECO:0000313" key="5">
    <source>
        <dbReference type="Proteomes" id="UP000693946"/>
    </source>
</evidence>
<name>A0AAV6QDN9_SOLSE</name>
<feature type="domain" description="V-SNARE coiled-coil homology" evidence="3">
    <location>
        <begin position="165"/>
        <end position="224"/>
    </location>
</feature>
<evidence type="ECO:0000313" key="4">
    <source>
        <dbReference type="EMBL" id="KAG7489320.1"/>
    </source>
</evidence>
<dbReference type="InterPro" id="IPR042855">
    <property type="entry name" value="V_SNARE_CC"/>
</dbReference>
<dbReference type="PANTHER" id="PTHR45701">
    <property type="entry name" value="SYNAPTOBREVIN FAMILY MEMBER"/>
    <property type="match status" value="1"/>
</dbReference>
<dbReference type="EMBL" id="JAGKHQ010000017">
    <property type="protein sequence ID" value="KAG7489320.1"/>
    <property type="molecule type" value="Genomic_DNA"/>
</dbReference>
<evidence type="ECO:0000256" key="2">
    <source>
        <dbReference type="SAM" id="Coils"/>
    </source>
</evidence>
<gene>
    <name evidence="4" type="ORF">JOB18_009195</name>
</gene>
<evidence type="ECO:0000259" key="3">
    <source>
        <dbReference type="PROSITE" id="PS50892"/>
    </source>
</evidence>
<keyword evidence="1 2" id="KW-0175">Coiled coil</keyword>
<feature type="coiled-coil region" evidence="2">
    <location>
        <begin position="159"/>
        <end position="214"/>
    </location>
</feature>
<sequence length="224" mass="25409">MGRDRLTSPVDSTTLQLISQTVLFRQQVETIKVFIPVTKDVVRFLEQRQRKKKRAHSLLTGNEAGLRLLWSCGCECAIDEKVLDNDVKGACESDRDESLPKDRTLYRKGGVCFQLQLRINAAVLLPVSKADSSRFLNALDLVTDSTQTDRQKARDNTVMENGKNRLQQTQEEVEQVKDIMLDNLNKAEERTGKLGELEDRADVLLEKSKAFEKTANKVKQKKST</sequence>
<evidence type="ECO:0000256" key="1">
    <source>
        <dbReference type="PROSITE-ProRule" id="PRU00290"/>
    </source>
</evidence>
<comment type="caution">
    <text evidence="4">The sequence shown here is derived from an EMBL/GenBank/DDBJ whole genome shotgun (WGS) entry which is preliminary data.</text>
</comment>
<dbReference type="InterPro" id="IPR016444">
    <property type="entry name" value="Synaptobrevin/VAMP"/>
</dbReference>
<organism evidence="4 5">
    <name type="scientific">Solea senegalensis</name>
    <name type="common">Senegalese sole</name>
    <dbReference type="NCBI Taxonomy" id="28829"/>
    <lineage>
        <taxon>Eukaryota</taxon>
        <taxon>Metazoa</taxon>
        <taxon>Chordata</taxon>
        <taxon>Craniata</taxon>
        <taxon>Vertebrata</taxon>
        <taxon>Euteleostomi</taxon>
        <taxon>Actinopterygii</taxon>
        <taxon>Neopterygii</taxon>
        <taxon>Teleostei</taxon>
        <taxon>Neoteleostei</taxon>
        <taxon>Acanthomorphata</taxon>
        <taxon>Carangaria</taxon>
        <taxon>Pleuronectiformes</taxon>
        <taxon>Pleuronectoidei</taxon>
        <taxon>Soleidae</taxon>
        <taxon>Solea</taxon>
    </lineage>
</organism>
<proteinExistence type="predicted"/>
<dbReference type="PROSITE" id="PS50892">
    <property type="entry name" value="V_SNARE"/>
    <property type="match status" value="1"/>
</dbReference>
<accession>A0AAV6QDN9</accession>